<feature type="transmembrane region" description="Helical" evidence="1">
    <location>
        <begin position="63"/>
        <end position="88"/>
    </location>
</feature>
<evidence type="ECO:0000313" key="3">
    <source>
        <dbReference type="EMBL" id="MBP2028444.1"/>
    </source>
</evidence>
<dbReference type="InterPro" id="IPR052948">
    <property type="entry name" value="Low_temp-induced_all0457"/>
</dbReference>
<evidence type="ECO:0000313" key="4">
    <source>
        <dbReference type="Proteomes" id="UP001314903"/>
    </source>
</evidence>
<dbReference type="EMBL" id="JAGGLI010000029">
    <property type="protein sequence ID" value="MBP2028444.1"/>
    <property type="molecule type" value="Genomic_DNA"/>
</dbReference>
<proteinExistence type="predicted"/>
<keyword evidence="1" id="KW-0472">Membrane</keyword>
<comment type="caution">
    <text evidence="3">The sequence shown here is derived from an EMBL/GenBank/DDBJ whole genome shotgun (WGS) entry which is preliminary data.</text>
</comment>
<evidence type="ECO:0000259" key="2">
    <source>
        <dbReference type="Pfam" id="PF11181"/>
    </source>
</evidence>
<feature type="domain" description="General stress protein 17M-like" evidence="2">
    <location>
        <begin position="6"/>
        <end position="81"/>
    </location>
</feature>
<dbReference type="PANTHER" id="PTHR36109:SF2">
    <property type="entry name" value="MEMBRANE PROTEIN"/>
    <property type="match status" value="1"/>
</dbReference>
<keyword evidence="1" id="KW-0812">Transmembrane</keyword>
<protein>
    <submittedName>
        <fullName evidence="3">Outer membrane lipoprotein SlyB</fullName>
    </submittedName>
</protein>
<accession>A0ABS4KPA3</accession>
<dbReference type="InterPro" id="IPR025889">
    <property type="entry name" value="GSP17M-like_dom"/>
</dbReference>
<name>A0ABS4KPA3_9FIRM</name>
<sequence>MKDKVLVGIFTTEEEARRVIQNLKDVGYSDKDISVIAKEKERVEHIHDVEDVNMETTDDNNKAVGGAVTGGVIGGAGALLAEIGLLAVPGIGPFLAAGPIAVTLGGVVAGGAVGGLIGALVDLGIDKEDAKEYETYLERGDILVAVKERDDVDRQTIYRHYYDNNSVIRDTYDIEKGMW</sequence>
<keyword evidence="1" id="KW-1133">Transmembrane helix</keyword>
<keyword evidence="4" id="KW-1185">Reference proteome</keyword>
<gene>
    <name evidence="3" type="ORF">J2Z35_002247</name>
</gene>
<evidence type="ECO:0000256" key="1">
    <source>
        <dbReference type="SAM" id="Phobius"/>
    </source>
</evidence>
<keyword evidence="3" id="KW-0449">Lipoprotein</keyword>
<feature type="transmembrane region" description="Helical" evidence="1">
    <location>
        <begin position="94"/>
        <end position="121"/>
    </location>
</feature>
<dbReference type="RefSeq" id="WP_209661494.1">
    <property type="nucleotide sequence ID" value="NZ_JAGGLI010000029.1"/>
</dbReference>
<reference evidence="3 4" key="1">
    <citation type="submission" date="2021-03" db="EMBL/GenBank/DDBJ databases">
        <title>Genomic Encyclopedia of Type Strains, Phase IV (KMG-IV): sequencing the most valuable type-strain genomes for metagenomic binning, comparative biology and taxonomic classification.</title>
        <authorList>
            <person name="Goeker M."/>
        </authorList>
    </citation>
    <scope>NUCLEOTIDE SEQUENCE [LARGE SCALE GENOMIC DNA]</scope>
    <source>
        <strain evidence="3 4">DSM 27512</strain>
    </source>
</reference>
<dbReference type="Proteomes" id="UP001314903">
    <property type="component" value="Unassembled WGS sequence"/>
</dbReference>
<organism evidence="3 4">
    <name type="scientific">Acetoanaerobium pronyense</name>
    <dbReference type="NCBI Taxonomy" id="1482736"/>
    <lineage>
        <taxon>Bacteria</taxon>
        <taxon>Bacillati</taxon>
        <taxon>Bacillota</taxon>
        <taxon>Clostridia</taxon>
        <taxon>Peptostreptococcales</taxon>
        <taxon>Filifactoraceae</taxon>
        <taxon>Acetoanaerobium</taxon>
    </lineage>
</organism>
<dbReference type="PANTHER" id="PTHR36109">
    <property type="entry name" value="MEMBRANE PROTEIN-RELATED"/>
    <property type="match status" value="1"/>
</dbReference>
<dbReference type="Pfam" id="PF11181">
    <property type="entry name" value="YflT"/>
    <property type="match status" value="1"/>
</dbReference>